<dbReference type="Proteomes" id="UP000887579">
    <property type="component" value="Unplaced"/>
</dbReference>
<evidence type="ECO:0000313" key="1">
    <source>
        <dbReference type="Proteomes" id="UP000887579"/>
    </source>
</evidence>
<name>A0AC34F4F1_9BILA</name>
<sequence length="178" mass="20140">MLAFNLLCVSFSMMVAVCAYRDRFINVKCVKLLNAWKLVGKFDALQPALKSCIKSIAKCSGVRKVSENDYKLIFDVYGYEVTQEWQGDYIFDFTNGTKHPKSPLSVATYVLYATYRNASCPMGNKIFGNKCRFEPISASYTGNDSPCQGHPAYMNVTYDPVTQYCYAATKEQIIQSWT</sequence>
<dbReference type="WBParaSite" id="ES5_v2.g11909.t1">
    <property type="protein sequence ID" value="ES5_v2.g11909.t1"/>
    <property type="gene ID" value="ES5_v2.g11909"/>
</dbReference>
<protein>
    <submittedName>
        <fullName evidence="2">Secreted protein</fullName>
    </submittedName>
</protein>
<evidence type="ECO:0000313" key="2">
    <source>
        <dbReference type="WBParaSite" id="ES5_v2.g11909.t1"/>
    </source>
</evidence>
<accession>A0AC34F4F1</accession>
<organism evidence="1 2">
    <name type="scientific">Panagrolaimus sp. ES5</name>
    <dbReference type="NCBI Taxonomy" id="591445"/>
    <lineage>
        <taxon>Eukaryota</taxon>
        <taxon>Metazoa</taxon>
        <taxon>Ecdysozoa</taxon>
        <taxon>Nematoda</taxon>
        <taxon>Chromadorea</taxon>
        <taxon>Rhabditida</taxon>
        <taxon>Tylenchina</taxon>
        <taxon>Panagrolaimomorpha</taxon>
        <taxon>Panagrolaimoidea</taxon>
        <taxon>Panagrolaimidae</taxon>
        <taxon>Panagrolaimus</taxon>
    </lineage>
</organism>
<proteinExistence type="predicted"/>
<reference evidence="2" key="1">
    <citation type="submission" date="2022-11" db="UniProtKB">
        <authorList>
            <consortium name="WormBaseParasite"/>
        </authorList>
    </citation>
    <scope>IDENTIFICATION</scope>
</reference>